<sequence>MKQLSSLVFLFLLIGCNSEADITDNLTAPETFAFQILDKTTGENVFTSKKYDPQKIIVKNLDSNDVVKHQFISDNNLDIIVLENVGRDSENINYSINIDDKSLFELHVDAILVKKDLDFEYQNVEINNVVFKRDQTSGVYNILASLD</sequence>
<accession>A0A6J4GYB0</accession>
<protein>
    <submittedName>
        <fullName evidence="2">Uncharacterized protein</fullName>
    </submittedName>
</protein>
<dbReference type="EMBL" id="CADCSU010000184">
    <property type="protein sequence ID" value="CAA9203390.1"/>
    <property type="molecule type" value="Genomic_DNA"/>
</dbReference>
<evidence type="ECO:0000256" key="1">
    <source>
        <dbReference type="SAM" id="SignalP"/>
    </source>
</evidence>
<organism evidence="2 3">
    <name type="scientific">Flavobacterium bizetiae</name>
    <dbReference type="NCBI Taxonomy" id="2704140"/>
    <lineage>
        <taxon>Bacteria</taxon>
        <taxon>Pseudomonadati</taxon>
        <taxon>Bacteroidota</taxon>
        <taxon>Flavobacteriia</taxon>
        <taxon>Flavobacteriales</taxon>
        <taxon>Flavobacteriaceae</taxon>
        <taxon>Flavobacterium</taxon>
    </lineage>
</organism>
<dbReference type="Proteomes" id="UP000479938">
    <property type="component" value="Unassembled WGS sequence"/>
</dbReference>
<keyword evidence="3" id="KW-1185">Reference proteome</keyword>
<reference evidence="2 3" key="1">
    <citation type="submission" date="2020-02" db="EMBL/GenBank/DDBJ databases">
        <authorList>
            <person name="Criscuolo A."/>
        </authorList>
    </citation>
    <scope>NUCLEOTIDE SEQUENCE [LARGE SCALE GENOMIC DNA]</scope>
    <source>
        <strain evidence="2">CIP105534</strain>
    </source>
</reference>
<dbReference type="PROSITE" id="PS51257">
    <property type="entry name" value="PROKAR_LIPOPROTEIN"/>
    <property type="match status" value="1"/>
</dbReference>
<feature type="signal peptide" evidence="1">
    <location>
        <begin position="1"/>
        <end position="20"/>
    </location>
</feature>
<dbReference type="AlphaFoldDB" id="A0A6J4GYB0"/>
<evidence type="ECO:0000313" key="3">
    <source>
        <dbReference type="Proteomes" id="UP000479938"/>
    </source>
</evidence>
<proteinExistence type="predicted"/>
<dbReference type="RefSeq" id="WP_173973084.1">
    <property type="nucleotide sequence ID" value="NZ_CADCSU010000184.1"/>
</dbReference>
<name>A0A6J4GYB0_9FLAO</name>
<keyword evidence="1" id="KW-0732">Signal</keyword>
<feature type="chain" id="PRO_5026694841" evidence="1">
    <location>
        <begin position="21"/>
        <end position="147"/>
    </location>
</feature>
<gene>
    <name evidence="2" type="ORF">FLA105534_04607</name>
</gene>
<evidence type="ECO:0000313" key="2">
    <source>
        <dbReference type="EMBL" id="CAA9203390.1"/>
    </source>
</evidence>